<dbReference type="CDD" id="cd00419">
    <property type="entry name" value="Ferrochelatase_C"/>
    <property type="match status" value="1"/>
</dbReference>
<evidence type="ECO:0000256" key="2">
    <source>
        <dbReference type="ARBA" id="ARBA00022490"/>
    </source>
</evidence>
<keyword evidence="5 9" id="KW-0350">Heme biosynthesis</keyword>
<dbReference type="HAMAP" id="MF_00323">
    <property type="entry name" value="Ferrochelatase"/>
    <property type="match status" value="1"/>
</dbReference>
<dbReference type="InterPro" id="IPR033659">
    <property type="entry name" value="Ferrochelatase_N"/>
</dbReference>
<proteinExistence type="inferred from homology"/>
<dbReference type="InterPro" id="IPR033644">
    <property type="entry name" value="Ferrochelatase_C"/>
</dbReference>
<evidence type="ECO:0000313" key="12">
    <source>
        <dbReference type="Proteomes" id="UP000663444"/>
    </source>
</evidence>
<gene>
    <name evidence="9" type="primary">hemH</name>
    <name evidence="11" type="ORF">IWH25_16115</name>
</gene>
<dbReference type="SUPFAM" id="SSF53800">
    <property type="entry name" value="Chelatase"/>
    <property type="match status" value="1"/>
</dbReference>
<evidence type="ECO:0000256" key="5">
    <source>
        <dbReference type="ARBA" id="ARBA00023133"/>
    </source>
</evidence>
<organism evidence="11 12">
    <name type="scientific">Azospira restricta</name>
    <dbReference type="NCBI Taxonomy" id="404405"/>
    <lineage>
        <taxon>Bacteria</taxon>
        <taxon>Pseudomonadati</taxon>
        <taxon>Pseudomonadota</taxon>
        <taxon>Betaproteobacteria</taxon>
        <taxon>Rhodocyclales</taxon>
        <taxon>Rhodocyclaceae</taxon>
        <taxon>Azospira</taxon>
    </lineage>
</organism>
<evidence type="ECO:0000256" key="10">
    <source>
        <dbReference type="RuleBase" id="RU000607"/>
    </source>
</evidence>
<evidence type="ECO:0000256" key="1">
    <source>
        <dbReference type="ARBA" id="ARBA00007718"/>
    </source>
</evidence>
<dbReference type="Proteomes" id="UP000663444">
    <property type="component" value="Chromosome"/>
</dbReference>
<evidence type="ECO:0000256" key="8">
    <source>
        <dbReference type="ARBA" id="ARBA00024536"/>
    </source>
</evidence>
<accession>A0A974PXD7</accession>
<dbReference type="NCBIfam" id="TIGR00109">
    <property type="entry name" value="hemH"/>
    <property type="match status" value="1"/>
</dbReference>
<reference evidence="11" key="1">
    <citation type="submission" date="2020-11" db="EMBL/GenBank/DDBJ databases">
        <title>Azospira restricta DSM 18626 genome sequence.</title>
        <authorList>
            <person name="Moe W.M."/>
        </authorList>
    </citation>
    <scope>NUCLEOTIDE SEQUENCE</scope>
    <source>
        <strain evidence="11">DSM 18626</strain>
    </source>
</reference>
<dbReference type="EMBL" id="CP064781">
    <property type="protein sequence ID" value="QRJ63253.1"/>
    <property type="molecule type" value="Genomic_DNA"/>
</dbReference>
<dbReference type="GO" id="GO:0005737">
    <property type="term" value="C:cytoplasm"/>
    <property type="evidence" value="ECO:0007669"/>
    <property type="project" value="UniProtKB-SubCell"/>
</dbReference>
<dbReference type="EC" id="4.98.1.1" evidence="9 10"/>
<evidence type="ECO:0000313" key="11">
    <source>
        <dbReference type="EMBL" id="QRJ63253.1"/>
    </source>
</evidence>
<evidence type="ECO:0000256" key="7">
    <source>
        <dbReference type="ARBA" id="ARBA00023244"/>
    </source>
</evidence>
<dbReference type="PANTHER" id="PTHR11108:SF1">
    <property type="entry name" value="FERROCHELATASE, MITOCHONDRIAL"/>
    <property type="match status" value="1"/>
</dbReference>
<keyword evidence="12" id="KW-1185">Reference proteome</keyword>
<feature type="binding site" evidence="9">
    <location>
        <position position="214"/>
    </location>
    <ligand>
        <name>Fe(2+)</name>
        <dbReference type="ChEBI" id="CHEBI:29033"/>
    </ligand>
</feature>
<dbReference type="PROSITE" id="PS00534">
    <property type="entry name" value="FERROCHELATASE"/>
    <property type="match status" value="1"/>
</dbReference>
<comment type="subcellular location">
    <subcellularLocation>
        <location evidence="9 10">Cytoplasm</location>
    </subcellularLocation>
</comment>
<comment type="similarity">
    <text evidence="1 9 10">Belongs to the ferrochelatase family.</text>
</comment>
<dbReference type="GO" id="GO:0006783">
    <property type="term" value="P:heme biosynthetic process"/>
    <property type="evidence" value="ECO:0007669"/>
    <property type="project" value="UniProtKB-UniRule"/>
</dbReference>
<evidence type="ECO:0000256" key="9">
    <source>
        <dbReference type="HAMAP-Rule" id="MF_00323"/>
    </source>
</evidence>
<dbReference type="InterPro" id="IPR001015">
    <property type="entry name" value="Ferrochelatase"/>
</dbReference>
<keyword evidence="2 9" id="KW-0963">Cytoplasm</keyword>
<keyword evidence="4 9" id="KW-0408">Iron</keyword>
<keyword evidence="6 9" id="KW-0456">Lyase</keyword>
<comment type="catalytic activity">
    <reaction evidence="8">
        <text>Fe-coproporphyrin III + 2 H(+) = coproporphyrin III + Fe(2+)</text>
        <dbReference type="Rhea" id="RHEA:49572"/>
        <dbReference type="ChEBI" id="CHEBI:15378"/>
        <dbReference type="ChEBI" id="CHEBI:29033"/>
        <dbReference type="ChEBI" id="CHEBI:68438"/>
        <dbReference type="ChEBI" id="CHEBI:131725"/>
        <dbReference type="EC" id="4.99.1.9"/>
    </reaction>
    <physiologicalReaction direction="right-to-left" evidence="8">
        <dbReference type="Rhea" id="RHEA:49574"/>
    </physiologicalReaction>
</comment>
<keyword evidence="7 9" id="KW-0627">Porphyrin biosynthesis</keyword>
<dbReference type="GO" id="GO:0046872">
    <property type="term" value="F:metal ion binding"/>
    <property type="evidence" value="ECO:0007669"/>
    <property type="project" value="UniProtKB-KW"/>
</dbReference>
<dbReference type="KEGG" id="ares:IWH25_16115"/>
<dbReference type="GO" id="GO:0004325">
    <property type="term" value="F:ferrochelatase activity"/>
    <property type="evidence" value="ECO:0007669"/>
    <property type="project" value="UniProtKB-UniRule"/>
</dbReference>
<dbReference type="InterPro" id="IPR019772">
    <property type="entry name" value="Ferrochelatase_AS"/>
</dbReference>
<evidence type="ECO:0000256" key="4">
    <source>
        <dbReference type="ARBA" id="ARBA00023004"/>
    </source>
</evidence>
<comment type="pathway">
    <text evidence="9 10">Porphyrin-containing compound metabolism; protoheme biosynthesis; protoheme from protoporphyrin-IX: step 1/1.</text>
</comment>
<dbReference type="Pfam" id="PF00762">
    <property type="entry name" value="Ferrochelatase"/>
    <property type="match status" value="1"/>
</dbReference>
<keyword evidence="3 9" id="KW-0479">Metal-binding</keyword>
<comment type="catalytic activity">
    <reaction evidence="9 10">
        <text>heme b + 2 H(+) = protoporphyrin IX + Fe(2+)</text>
        <dbReference type="Rhea" id="RHEA:22584"/>
        <dbReference type="ChEBI" id="CHEBI:15378"/>
        <dbReference type="ChEBI" id="CHEBI:29033"/>
        <dbReference type="ChEBI" id="CHEBI:57306"/>
        <dbReference type="ChEBI" id="CHEBI:60344"/>
        <dbReference type="EC" id="4.98.1.1"/>
    </reaction>
</comment>
<dbReference type="Gene3D" id="3.40.50.1400">
    <property type="match status" value="2"/>
</dbReference>
<evidence type="ECO:0000256" key="3">
    <source>
        <dbReference type="ARBA" id="ARBA00022723"/>
    </source>
</evidence>
<name>A0A974PXD7_9RHOO</name>
<comment type="function">
    <text evidence="9 10">Catalyzes the ferrous insertion into protoporphyrin IX.</text>
</comment>
<dbReference type="CDD" id="cd03411">
    <property type="entry name" value="Ferrochelatase_N"/>
    <property type="match status" value="1"/>
</dbReference>
<dbReference type="RefSeq" id="WP_203386782.1">
    <property type="nucleotide sequence ID" value="NZ_CP064781.1"/>
</dbReference>
<evidence type="ECO:0000256" key="6">
    <source>
        <dbReference type="ARBA" id="ARBA00023239"/>
    </source>
</evidence>
<dbReference type="PANTHER" id="PTHR11108">
    <property type="entry name" value="FERROCHELATASE"/>
    <property type="match status" value="1"/>
</dbReference>
<dbReference type="AlphaFoldDB" id="A0A974PXD7"/>
<protein>
    <recommendedName>
        <fullName evidence="9 10">Ferrochelatase</fullName>
        <ecNumber evidence="9 10">4.98.1.1</ecNumber>
    </recommendedName>
    <alternativeName>
        <fullName evidence="9">Heme synthase</fullName>
    </alternativeName>
    <alternativeName>
        <fullName evidence="9">Protoheme ferro-lyase</fullName>
    </alternativeName>
</protein>
<feature type="binding site" evidence="9">
    <location>
        <position position="295"/>
    </location>
    <ligand>
        <name>Fe(2+)</name>
        <dbReference type="ChEBI" id="CHEBI:29033"/>
    </ligand>
</feature>
<sequence length="368" mass="40655">MSPFLSEPAWRHGAPARTAVVLINLGTPEAPTPAALKTYLREFLSDPRVVEIPRAVWWPILNGVILNTRPAKSAEKYATVWTPEGSPLKVHTERQTKLLKGRLGAAGHRNLVVDYAMRYGQPSIPATLARLKAEGCTRFLLVPLYPQYAASTSATAFDAAYRWLTTTRNQPELRVLRSFCDDPGYIAALAAGIREHWMRNGRPDDGYRLLMSFHGVPRFTLDKGDPYHCECQKTGRLLAEALALRPDQYRITFQSRFGRAEWLQPYTAPTLQALAREGVRRVDVICPGFVGDCLETLEEIAIEGKSDFLAAGGKEYHYIPALNERDDWIAALAALVEAQLGGWPTREAADATALGLSATRAKALGATV</sequence>
<dbReference type="FunFam" id="3.40.50.1400:FF:000002">
    <property type="entry name" value="Ferrochelatase"/>
    <property type="match status" value="1"/>
</dbReference>